<feature type="compositionally biased region" description="Polar residues" evidence="1">
    <location>
        <begin position="177"/>
        <end position="186"/>
    </location>
</feature>
<gene>
    <name evidence="2" type="ORF">TSAR_000115</name>
</gene>
<feature type="compositionally biased region" description="Basic and acidic residues" evidence="1">
    <location>
        <begin position="215"/>
        <end position="226"/>
    </location>
</feature>
<feature type="compositionally biased region" description="Polar residues" evidence="1">
    <location>
        <begin position="246"/>
        <end position="256"/>
    </location>
</feature>
<dbReference type="AlphaFoldDB" id="A0A232EDF3"/>
<proteinExistence type="predicted"/>
<sequence length="407" mass="45895">MRITGDWQADQMRLLAGNAKLSQRRLIEKISGEESRDRSKDKTASPAASGAGARALAEVEKESPILQELDNLGDKMGELKLDSVTRNGDKAFGPFGIPLAAKQRLNIDSKFLEGIKTYHDIKRAVWEDPNERRKNQENRAFRKRRYEGKYVCANPQNRVINPMARRQRPPVDPANRMRQSAAQQWAPNPPNYGGPHDGIARNITSAPAQRSPRRKVNEVEQVRSDTEYEFEPDSESDDASEHGSFGTLSDESSTEFSYELESKIDIGAVYTSSSESDSDSVSRTSAVVFKKASEREDNYAQRRGVRCVNPAENERTRNYGSKHAGSPEKVIRSRGDKSLRNSDDKSSRNNPNKDKGRRSGPEPTRREPPRCEPSDGEKRRLPDEGSNKKRNRASYDESGNRQSRRDE</sequence>
<evidence type="ECO:0000256" key="1">
    <source>
        <dbReference type="SAM" id="MobiDB-lite"/>
    </source>
</evidence>
<feature type="compositionally biased region" description="Low complexity" evidence="1">
    <location>
        <begin position="44"/>
        <end position="56"/>
    </location>
</feature>
<feature type="compositionally biased region" description="Low complexity" evidence="1">
    <location>
        <begin position="270"/>
        <end position="288"/>
    </location>
</feature>
<keyword evidence="3" id="KW-1185">Reference proteome</keyword>
<organism evidence="2 3">
    <name type="scientific">Trichomalopsis sarcophagae</name>
    <dbReference type="NCBI Taxonomy" id="543379"/>
    <lineage>
        <taxon>Eukaryota</taxon>
        <taxon>Metazoa</taxon>
        <taxon>Ecdysozoa</taxon>
        <taxon>Arthropoda</taxon>
        <taxon>Hexapoda</taxon>
        <taxon>Insecta</taxon>
        <taxon>Pterygota</taxon>
        <taxon>Neoptera</taxon>
        <taxon>Endopterygota</taxon>
        <taxon>Hymenoptera</taxon>
        <taxon>Apocrita</taxon>
        <taxon>Proctotrupomorpha</taxon>
        <taxon>Chalcidoidea</taxon>
        <taxon>Pteromalidae</taxon>
        <taxon>Pteromalinae</taxon>
        <taxon>Trichomalopsis</taxon>
    </lineage>
</organism>
<name>A0A232EDF3_9HYME</name>
<feature type="region of interest" description="Disordered" evidence="1">
    <location>
        <begin position="26"/>
        <end position="58"/>
    </location>
</feature>
<feature type="region of interest" description="Disordered" evidence="1">
    <location>
        <begin position="157"/>
        <end position="256"/>
    </location>
</feature>
<feature type="region of interest" description="Disordered" evidence="1">
    <location>
        <begin position="270"/>
        <end position="407"/>
    </location>
</feature>
<feature type="compositionally biased region" description="Basic and acidic residues" evidence="1">
    <location>
        <begin position="325"/>
        <end position="407"/>
    </location>
</feature>
<feature type="compositionally biased region" description="Acidic residues" evidence="1">
    <location>
        <begin position="227"/>
        <end position="238"/>
    </location>
</feature>
<protein>
    <submittedName>
        <fullName evidence="2">Uncharacterized protein</fullName>
    </submittedName>
</protein>
<accession>A0A232EDF3</accession>
<evidence type="ECO:0000313" key="3">
    <source>
        <dbReference type="Proteomes" id="UP000215335"/>
    </source>
</evidence>
<evidence type="ECO:0000313" key="2">
    <source>
        <dbReference type="EMBL" id="OXU16362.1"/>
    </source>
</evidence>
<feature type="compositionally biased region" description="Basic and acidic residues" evidence="1">
    <location>
        <begin position="26"/>
        <end position="43"/>
    </location>
</feature>
<dbReference type="EMBL" id="NNAY01006758">
    <property type="protein sequence ID" value="OXU16362.1"/>
    <property type="molecule type" value="Genomic_DNA"/>
</dbReference>
<comment type="caution">
    <text evidence="2">The sequence shown here is derived from an EMBL/GenBank/DDBJ whole genome shotgun (WGS) entry which is preliminary data.</text>
</comment>
<dbReference type="Proteomes" id="UP000215335">
    <property type="component" value="Unassembled WGS sequence"/>
</dbReference>
<feature type="compositionally biased region" description="Basic and acidic residues" evidence="1">
    <location>
        <begin position="291"/>
        <end position="300"/>
    </location>
</feature>
<reference evidence="2 3" key="1">
    <citation type="journal article" date="2017" name="Curr. Biol.">
        <title>The Evolution of Venom by Co-option of Single-Copy Genes.</title>
        <authorList>
            <person name="Martinson E.O."/>
            <person name="Mrinalini"/>
            <person name="Kelkar Y.D."/>
            <person name="Chang C.H."/>
            <person name="Werren J.H."/>
        </authorList>
    </citation>
    <scope>NUCLEOTIDE SEQUENCE [LARGE SCALE GENOMIC DNA]</scope>
    <source>
        <strain evidence="2 3">Alberta</strain>
        <tissue evidence="2">Whole body</tissue>
    </source>
</reference>